<dbReference type="Gene3D" id="2.40.110.10">
    <property type="entry name" value="Butyryl-CoA Dehydrogenase, subunit A, domain 2"/>
    <property type="match status" value="1"/>
</dbReference>
<dbReference type="GO" id="GO:0003995">
    <property type="term" value="F:acyl-CoA dehydrogenase activity"/>
    <property type="evidence" value="ECO:0007669"/>
    <property type="project" value="TreeGrafter"/>
</dbReference>
<dbReference type="SUPFAM" id="SSF56645">
    <property type="entry name" value="Acyl-CoA dehydrogenase NM domain-like"/>
    <property type="match status" value="1"/>
</dbReference>
<dbReference type="SUPFAM" id="SSF47203">
    <property type="entry name" value="Acyl-CoA dehydrogenase C-terminal domain-like"/>
    <property type="match status" value="1"/>
</dbReference>
<protein>
    <submittedName>
        <fullName evidence="3">Flavin-dependent monooxygenase</fullName>
    </submittedName>
</protein>
<dbReference type="InterPro" id="IPR036250">
    <property type="entry name" value="AcylCo_DH-like_C"/>
</dbReference>
<gene>
    <name evidence="3" type="ORF">HRJ34_24180</name>
</gene>
<reference evidence="3" key="1">
    <citation type="submission" date="2020-07" db="EMBL/GenBank/DDBJ databases">
        <authorList>
            <person name="Camacho E."/>
        </authorList>
    </citation>
    <scope>NUCLEOTIDE SEQUENCE</scope>
    <source>
        <strain evidence="3">MPO218</strain>
    </source>
</reference>
<dbReference type="InterPro" id="IPR037069">
    <property type="entry name" value="AcylCoA_DH/ox_N_sf"/>
</dbReference>
<dbReference type="RefSeq" id="WP_011952667.1">
    <property type="nucleotide sequence ID" value="NZ_CP059319.1"/>
</dbReference>
<evidence type="ECO:0000256" key="1">
    <source>
        <dbReference type="ARBA" id="ARBA00023002"/>
    </source>
</evidence>
<dbReference type="GO" id="GO:0005737">
    <property type="term" value="C:cytoplasm"/>
    <property type="evidence" value="ECO:0007669"/>
    <property type="project" value="TreeGrafter"/>
</dbReference>
<dbReference type="AlphaFoldDB" id="A0A975D1E6"/>
<dbReference type="PANTHER" id="PTHR48083:SF19">
    <property type="entry name" value="FLAVIN-DEPENDENT MONOOXYGENASE, OXYGENASE SUBUNIT HSAA"/>
    <property type="match status" value="1"/>
</dbReference>
<evidence type="ECO:0000313" key="3">
    <source>
        <dbReference type="EMBL" id="QTH21380.1"/>
    </source>
</evidence>
<dbReference type="InterPro" id="IPR046373">
    <property type="entry name" value="Acyl-CoA_Oxase/DH_mid-dom_sf"/>
</dbReference>
<dbReference type="Proteomes" id="UP000664914">
    <property type="component" value="Chromosome"/>
</dbReference>
<sequence>MATITSRAAPPETGDAIDVGPCLDLISRNAQAGREARQVPAASVEALREAGLFRSFVPRGLGGAGATPQQWLRALIRIAERDMSTAWIGGIISVHAFQIALMDRRAQQEVYGADPDRRVSSSYNPVGARTEVVEGGVMLHGRWGWSSGSGHCDWVLLGAIVEGRPLLQTLLVPRADYAIEDSWRVMGLQGTGSNDIVIDRPVFVPDYRIHSQMDGYRRLHDQPDKLYGLPWGQVFTATVAAPAIGAARHALALFAERIGSSSTDPSKGTGDPDILRRVAEARSLIDRAEATLLRNFDGLMDAIAGDEDISLLERARCRYETGSTVVRMMEAVDLLFDVAGGRSVFLDSEIQAIWHDIHIARAHVANNPVPLARNYGAMVLGGENKDYFI</sequence>
<organism evidence="3 4">
    <name type="scientific">Rhizorhabdus wittichii</name>
    <dbReference type="NCBI Taxonomy" id="160791"/>
    <lineage>
        <taxon>Bacteria</taxon>
        <taxon>Pseudomonadati</taxon>
        <taxon>Pseudomonadota</taxon>
        <taxon>Alphaproteobacteria</taxon>
        <taxon>Sphingomonadales</taxon>
        <taxon>Sphingomonadaceae</taxon>
        <taxon>Rhizorhabdus</taxon>
    </lineage>
</organism>
<evidence type="ECO:0000313" key="4">
    <source>
        <dbReference type="Proteomes" id="UP000664914"/>
    </source>
</evidence>
<evidence type="ECO:0000259" key="2">
    <source>
        <dbReference type="Pfam" id="PF08028"/>
    </source>
</evidence>
<dbReference type="GO" id="GO:0016712">
    <property type="term" value="F:oxidoreductase activity, acting on paired donors, with incorporation or reduction of molecular oxygen, reduced flavin or flavoprotein as one donor, and incorporation of one atom of oxygen"/>
    <property type="evidence" value="ECO:0007669"/>
    <property type="project" value="TreeGrafter"/>
</dbReference>
<dbReference type="InterPro" id="IPR009100">
    <property type="entry name" value="AcylCoA_DH/oxidase_NM_dom_sf"/>
</dbReference>
<keyword evidence="3" id="KW-0503">Monooxygenase</keyword>
<dbReference type="EMBL" id="CP059319">
    <property type="protein sequence ID" value="QTH21380.1"/>
    <property type="molecule type" value="Genomic_DNA"/>
</dbReference>
<keyword evidence="1" id="KW-0560">Oxidoreductase</keyword>
<dbReference type="InterPro" id="IPR050741">
    <property type="entry name" value="Acyl-CoA_dehydrogenase"/>
</dbReference>
<reference evidence="3" key="2">
    <citation type="submission" date="2021-04" db="EMBL/GenBank/DDBJ databases">
        <title>Isolation and genomic analysis of the ibuprofen-degrading bacterium Sphingomonas strain MPO218.</title>
        <authorList>
            <person name="Aulestia M."/>
            <person name="Flores A."/>
            <person name="Mangas E.L."/>
            <person name="Perez-Pulido A.J."/>
            <person name="Santero E."/>
            <person name="Camacho E.M."/>
        </authorList>
    </citation>
    <scope>NUCLEOTIDE SEQUENCE</scope>
    <source>
        <strain evidence="3">MPO218</strain>
    </source>
</reference>
<dbReference type="Gene3D" id="1.10.540.10">
    <property type="entry name" value="Acyl-CoA dehydrogenase/oxidase, N-terminal domain"/>
    <property type="match status" value="1"/>
</dbReference>
<dbReference type="GO" id="GO:0033539">
    <property type="term" value="P:fatty acid beta-oxidation using acyl-CoA dehydrogenase"/>
    <property type="evidence" value="ECO:0007669"/>
    <property type="project" value="TreeGrafter"/>
</dbReference>
<dbReference type="Pfam" id="PF08028">
    <property type="entry name" value="Acyl-CoA_dh_2"/>
    <property type="match status" value="1"/>
</dbReference>
<accession>A0A975D1E6</accession>
<dbReference type="GO" id="GO:0050660">
    <property type="term" value="F:flavin adenine dinucleotide binding"/>
    <property type="evidence" value="ECO:0007669"/>
    <property type="project" value="InterPro"/>
</dbReference>
<feature type="domain" description="Acyl-CoA dehydrogenase C-terminal" evidence="2">
    <location>
        <begin position="238"/>
        <end position="367"/>
    </location>
</feature>
<dbReference type="OMA" id="RDMSTAW"/>
<dbReference type="PANTHER" id="PTHR48083">
    <property type="entry name" value="MEDIUM-CHAIN SPECIFIC ACYL-COA DEHYDROGENASE, MITOCHONDRIAL-RELATED"/>
    <property type="match status" value="1"/>
</dbReference>
<name>A0A975D1E6_9SPHN</name>
<dbReference type="InterPro" id="IPR013107">
    <property type="entry name" value="Acyl-CoA_DH_C"/>
</dbReference>
<dbReference type="PIRSF" id="PIRSF016578">
    <property type="entry name" value="HsaA"/>
    <property type="match status" value="1"/>
</dbReference>
<proteinExistence type="predicted"/>
<dbReference type="Gene3D" id="1.20.140.10">
    <property type="entry name" value="Butyryl-CoA Dehydrogenase, subunit A, domain 3"/>
    <property type="match status" value="1"/>
</dbReference>